<feature type="non-terminal residue" evidence="2">
    <location>
        <position position="1"/>
    </location>
</feature>
<sequence>LFLLNGVQQESLIFVFLLLCGATLGLALVLPLHTAGASATERRFQREVNVLLGVQAHHKGWNVHYLLAHPDVSLTDEHSGVVDTLGQAMFEDLSLETALQEVFDAKAEHIIELHLAFLKHADTNQTPQESITFEQPLGFLLVQGEQFTGCFTDLGQGIFDTPYFTLVTETVLSDQL</sequence>
<name>A0A1D2AIK8_ORNBR</name>
<dbReference type="AlphaFoldDB" id="A0A1D2AIK8"/>
<dbReference type="GO" id="GO:0005840">
    <property type="term" value="C:ribosome"/>
    <property type="evidence" value="ECO:0007669"/>
    <property type="project" value="UniProtKB-KW"/>
</dbReference>
<keyword evidence="2" id="KW-0687">Ribonucleoprotein</keyword>
<accession>A0A1D2AIK8</accession>
<evidence type="ECO:0000256" key="1">
    <source>
        <dbReference type="SAM" id="Phobius"/>
    </source>
</evidence>
<proteinExistence type="predicted"/>
<keyword evidence="1" id="KW-0812">Transmembrane</keyword>
<feature type="non-terminal residue" evidence="2">
    <location>
        <position position="176"/>
    </location>
</feature>
<protein>
    <submittedName>
        <fullName evidence="2">Ribosomal protein s9</fullName>
    </submittedName>
</protein>
<keyword evidence="2" id="KW-0689">Ribosomal protein</keyword>
<feature type="transmembrane region" description="Helical" evidence="1">
    <location>
        <begin position="12"/>
        <end position="33"/>
    </location>
</feature>
<evidence type="ECO:0000313" key="2">
    <source>
        <dbReference type="EMBL" id="JAT78765.1"/>
    </source>
</evidence>
<dbReference type="EMBL" id="GETE01001138">
    <property type="protein sequence ID" value="JAT78765.1"/>
    <property type="molecule type" value="Transcribed_RNA"/>
</dbReference>
<organism evidence="2">
    <name type="scientific">Ornithodoros brasiliensis</name>
    <name type="common">Mouro tick</name>
    <dbReference type="NCBI Taxonomy" id="888526"/>
    <lineage>
        <taxon>Eukaryota</taxon>
        <taxon>Metazoa</taxon>
        <taxon>Ecdysozoa</taxon>
        <taxon>Arthropoda</taxon>
        <taxon>Chelicerata</taxon>
        <taxon>Arachnida</taxon>
        <taxon>Acari</taxon>
        <taxon>Parasitiformes</taxon>
        <taxon>Ixodida</taxon>
        <taxon>Ixodoidea</taxon>
        <taxon>Argasidae</taxon>
        <taxon>Ornithodorinae</taxon>
        <taxon>Ornithodoros</taxon>
    </lineage>
</organism>
<keyword evidence="1" id="KW-1133">Transmembrane helix</keyword>
<keyword evidence="1" id="KW-0472">Membrane</keyword>
<reference evidence="2" key="1">
    <citation type="submission" date="2016-07" db="EMBL/GenBank/DDBJ databases">
        <title>Salivary Glands transcriptome analysis on engorged females of Ornithodoros brasiliensis (Acari:Argasidae).</title>
        <authorList>
            <person name="Simons S.M."/>
            <person name="Carvalho E."/>
            <person name="Junqueira-de-Azevedo I."/>
            <person name="Ho P.L."/>
            <person name="Giovanni D."/>
            <person name="Mendonca R."/>
            <person name="Onofrio V."/>
            <person name="Landulfo G."/>
            <person name="Ramirez D."/>
            <person name="Barros-Battesti D."/>
        </authorList>
    </citation>
    <scope>NUCLEOTIDE SEQUENCE</scope>
    <source>
        <strain evidence="2">Female</strain>
        <tissue evidence="2">Salivary gland</tissue>
    </source>
</reference>